<evidence type="ECO:0000256" key="1">
    <source>
        <dbReference type="ARBA" id="ARBA00022801"/>
    </source>
</evidence>
<dbReference type="GO" id="GO:0016289">
    <property type="term" value="F:acyl-CoA hydrolase activity"/>
    <property type="evidence" value="ECO:0007669"/>
    <property type="project" value="UniProtKB-ARBA"/>
</dbReference>
<reference evidence="3 4" key="1">
    <citation type="submission" date="2016-10" db="EMBL/GenBank/DDBJ databases">
        <authorList>
            <person name="de Groot N.N."/>
        </authorList>
    </citation>
    <scope>NUCLEOTIDE SEQUENCE [LARGE SCALE GENOMIC DNA]</scope>
    <source>
        <strain evidence="3 4">DSM 26915</strain>
    </source>
</reference>
<dbReference type="OrthoDB" id="9806185at2"/>
<proteinExistence type="predicted"/>
<dbReference type="Proteomes" id="UP000236752">
    <property type="component" value="Unassembled WGS sequence"/>
</dbReference>
<dbReference type="InterPro" id="IPR003736">
    <property type="entry name" value="PAAI_dom"/>
</dbReference>
<dbReference type="Gene3D" id="3.10.129.10">
    <property type="entry name" value="Hotdog Thioesterase"/>
    <property type="match status" value="1"/>
</dbReference>
<keyword evidence="1" id="KW-0378">Hydrolase</keyword>
<dbReference type="Pfam" id="PF03061">
    <property type="entry name" value="4HBT"/>
    <property type="match status" value="1"/>
</dbReference>
<accession>A0A1H5TCH4</accession>
<evidence type="ECO:0000313" key="3">
    <source>
        <dbReference type="EMBL" id="SEF60496.1"/>
    </source>
</evidence>
<evidence type="ECO:0000313" key="4">
    <source>
        <dbReference type="Proteomes" id="UP000236752"/>
    </source>
</evidence>
<protein>
    <submittedName>
        <fullName evidence="3">Uncharacterized domain 1-containing protein</fullName>
    </submittedName>
</protein>
<name>A0A1H5TCH4_9RHOB</name>
<dbReference type="EMBL" id="FNUZ01000001">
    <property type="protein sequence ID" value="SEF60496.1"/>
    <property type="molecule type" value="Genomic_DNA"/>
</dbReference>
<keyword evidence="4" id="KW-1185">Reference proteome</keyword>
<dbReference type="NCBIfam" id="TIGR00369">
    <property type="entry name" value="unchar_dom_1"/>
    <property type="match status" value="1"/>
</dbReference>
<organism evidence="3 4">
    <name type="scientific">Thalassococcus halodurans</name>
    <dbReference type="NCBI Taxonomy" id="373675"/>
    <lineage>
        <taxon>Bacteria</taxon>
        <taxon>Pseudomonadati</taxon>
        <taxon>Pseudomonadota</taxon>
        <taxon>Alphaproteobacteria</taxon>
        <taxon>Rhodobacterales</taxon>
        <taxon>Roseobacteraceae</taxon>
        <taxon>Thalassococcus</taxon>
    </lineage>
</organism>
<dbReference type="InterPro" id="IPR006683">
    <property type="entry name" value="Thioestr_dom"/>
</dbReference>
<sequence>MEQIRQKIRDSFARQSMMGTLGAELGSIEKGRVEITARIGDHIRQQHGYAHAGLTFSIGDSAAGYSALTVIPEDQEVVTSEMKIHLLAPARGTSLIARGNVVKGGRRLVIVTADVYAVEDGQETHVALLSGTMVPVPAG</sequence>
<dbReference type="CDD" id="cd03443">
    <property type="entry name" value="PaaI_thioesterase"/>
    <property type="match status" value="1"/>
</dbReference>
<evidence type="ECO:0000259" key="2">
    <source>
        <dbReference type="Pfam" id="PF03061"/>
    </source>
</evidence>
<dbReference type="InterPro" id="IPR029069">
    <property type="entry name" value="HotDog_dom_sf"/>
</dbReference>
<feature type="domain" description="Thioesterase" evidence="2">
    <location>
        <begin position="47"/>
        <end position="122"/>
    </location>
</feature>
<dbReference type="RefSeq" id="WP_103908941.1">
    <property type="nucleotide sequence ID" value="NZ_FNUZ01000001.1"/>
</dbReference>
<dbReference type="AlphaFoldDB" id="A0A1H5TCH4"/>
<gene>
    <name evidence="3" type="ORF">SAMN04488045_0568</name>
</gene>
<dbReference type="SUPFAM" id="SSF54637">
    <property type="entry name" value="Thioesterase/thiol ester dehydrase-isomerase"/>
    <property type="match status" value="1"/>
</dbReference>